<name>A0AAV8U8W3_9ROSI</name>
<comment type="similarity">
    <text evidence="1">Belongs to the mTERF family.</text>
</comment>
<proteinExistence type="inferred from homology"/>
<evidence type="ECO:0000256" key="3">
    <source>
        <dbReference type="ARBA" id="ARBA00022946"/>
    </source>
</evidence>
<evidence type="ECO:0000256" key="1">
    <source>
        <dbReference type="ARBA" id="ARBA00007692"/>
    </source>
</evidence>
<keyword evidence="5" id="KW-1185">Reference proteome</keyword>
<dbReference type="Pfam" id="PF02536">
    <property type="entry name" value="mTERF"/>
    <property type="match status" value="2"/>
</dbReference>
<dbReference type="EMBL" id="JAIWQS010000001">
    <property type="protein sequence ID" value="KAJ8774273.1"/>
    <property type="molecule type" value="Genomic_DNA"/>
</dbReference>
<sequence length="290" mass="33000">MAKAVVKDVIFLLRKRFLSTSTGLSSLPKPSSSFTFDFLKSCGLPSESALSISGKLQIDKDKQYRPQSVFNFLKYHCFSDTQIVEIVGKYPRVLFCKVENNLKPKVEFLIQSGFEAVLTNHGKILGAVNDLRKLGIEPNKPVFVYALSVILQMTGSTWKTKLEMMKSMGWSEEDILSTFKSYPACLATSETKFRRAMDFYVNTMGLEPKSIIRYPKFLTFSIDKRLVPRYNVLKLLESKKLLSGRKNIKWQLTLTEHEFLKKFVIKFQDEIPGILDMYRAGVVGVTGSKA</sequence>
<keyword evidence="2" id="KW-0806">Transcription termination</keyword>
<gene>
    <name evidence="4" type="ORF">K2173_009704</name>
</gene>
<dbReference type="GO" id="GO:0003676">
    <property type="term" value="F:nucleic acid binding"/>
    <property type="evidence" value="ECO:0007669"/>
    <property type="project" value="InterPro"/>
</dbReference>
<comment type="caution">
    <text evidence="4">The sequence shown here is derived from an EMBL/GenBank/DDBJ whole genome shotgun (WGS) entry which is preliminary data.</text>
</comment>
<dbReference type="PANTHER" id="PTHR13068">
    <property type="entry name" value="CGI-12 PROTEIN-RELATED"/>
    <property type="match status" value="1"/>
</dbReference>
<organism evidence="4 5">
    <name type="scientific">Erythroxylum novogranatense</name>
    <dbReference type="NCBI Taxonomy" id="1862640"/>
    <lineage>
        <taxon>Eukaryota</taxon>
        <taxon>Viridiplantae</taxon>
        <taxon>Streptophyta</taxon>
        <taxon>Embryophyta</taxon>
        <taxon>Tracheophyta</taxon>
        <taxon>Spermatophyta</taxon>
        <taxon>Magnoliopsida</taxon>
        <taxon>eudicotyledons</taxon>
        <taxon>Gunneridae</taxon>
        <taxon>Pentapetalae</taxon>
        <taxon>rosids</taxon>
        <taxon>fabids</taxon>
        <taxon>Malpighiales</taxon>
        <taxon>Erythroxylaceae</taxon>
        <taxon>Erythroxylum</taxon>
    </lineage>
</organism>
<keyword evidence="2" id="KW-0804">Transcription</keyword>
<evidence type="ECO:0008006" key="6">
    <source>
        <dbReference type="Google" id="ProtNLM"/>
    </source>
</evidence>
<evidence type="ECO:0000313" key="5">
    <source>
        <dbReference type="Proteomes" id="UP001159364"/>
    </source>
</evidence>
<dbReference type="SMART" id="SM00733">
    <property type="entry name" value="Mterf"/>
    <property type="match status" value="4"/>
</dbReference>
<dbReference type="InterPro" id="IPR038538">
    <property type="entry name" value="MTERF_sf"/>
</dbReference>
<evidence type="ECO:0000256" key="2">
    <source>
        <dbReference type="ARBA" id="ARBA00022472"/>
    </source>
</evidence>
<protein>
    <recommendedName>
        <fullName evidence="6">Mitochondrial transcription termination factor</fullName>
    </recommendedName>
</protein>
<dbReference type="GO" id="GO:0006353">
    <property type="term" value="P:DNA-templated transcription termination"/>
    <property type="evidence" value="ECO:0007669"/>
    <property type="project" value="UniProtKB-KW"/>
</dbReference>
<accession>A0AAV8U8W3</accession>
<evidence type="ECO:0000313" key="4">
    <source>
        <dbReference type="EMBL" id="KAJ8774273.1"/>
    </source>
</evidence>
<dbReference type="PANTHER" id="PTHR13068:SF31">
    <property type="entry name" value="TRANSCRIPTION TERMINATION FACTOR MTERF2, CHLOROPLASTIC-LIKE"/>
    <property type="match status" value="1"/>
</dbReference>
<dbReference type="FunFam" id="1.25.70.10:FF:000001">
    <property type="entry name" value="Mitochondrial transcription termination factor-like"/>
    <property type="match status" value="1"/>
</dbReference>
<dbReference type="Proteomes" id="UP001159364">
    <property type="component" value="Linkage Group LG01"/>
</dbReference>
<dbReference type="AlphaFoldDB" id="A0AAV8U8W3"/>
<keyword evidence="3" id="KW-0809">Transit peptide</keyword>
<keyword evidence="2" id="KW-0805">Transcription regulation</keyword>
<dbReference type="Gene3D" id="1.25.70.10">
    <property type="entry name" value="Transcription termination factor 3, mitochondrial"/>
    <property type="match status" value="1"/>
</dbReference>
<reference evidence="4 5" key="1">
    <citation type="submission" date="2021-09" db="EMBL/GenBank/DDBJ databases">
        <title>Genomic insights and catalytic innovation underlie evolution of tropane alkaloids biosynthesis.</title>
        <authorList>
            <person name="Wang Y.-J."/>
            <person name="Tian T."/>
            <person name="Huang J.-P."/>
            <person name="Huang S.-X."/>
        </authorList>
    </citation>
    <scope>NUCLEOTIDE SEQUENCE [LARGE SCALE GENOMIC DNA]</scope>
    <source>
        <strain evidence="4">KIB-2018</strain>
        <tissue evidence="4">Leaf</tissue>
    </source>
</reference>
<dbReference type="InterPro" id="IPR003690">
    <property type="entry name" value="MTERF"/>
</dbReference>